<evidence type="ECO:0000256" key="1">
    <source>
        <dbReference type="ARBA" id="ARBA00005091"/>
    </source>
</evidence>
<keyword evidence="6 10" id="KW-0368">Histidine biosynthesis</keyword>
<proteinExistence type="inferred from homology"/>
<dbReference type="EMBL" id="QLLK01000003">
    <property type="protein sequence ID" value="RAI92134.1"/>
    <property type="molecule type" value="Genomic_DNA"/>
</dbReference>
<evidence type="ECO:0000256" key="4">
    <source>
        <dbReference type="ARBA" id="ARBA00022801"/>
    </source>
</evidence>
<dbReference type="Pfam" id="PF00117">
    <property type="entry name" value="GATase"/>
    <property type="match status" value="1"/>
</dbReference>
<evidence type="ECO:0000256" key="2">
    <source>
        <dbReference type="ARBA" id="ARBA00011152"/>
    </source>
</evidence>
<comment type="caution">
    <text evidence="13">The sequence shown here is derived from an EMBL/GenBank/DDBJ whole genome shotgun (WGS) entry which is preliminary data.</text>
</comment>
<feature type="active site" evidence="10 11">
    <location>
        <position position="203"/>
    </location>
</feature>
<evidence type="ECO:0000256" key="7">
    <source>
        <dbReference type="ARBA" id="ARBA00023239"/>
    </source>
</evidence>
<keyword evidence="13" id="KW-0808">Transferase</keyword>
<dbReference type="EC" id="3.5.1.2" evidence="10"/>
<comment type="catalytic activity">
    <reaction evidence="8 10">
        <text>5-[(5-phospho-1-deoxy-D-ribulos-1-ylimino)methylamino]-1-(5-phospho-beta-D-ribosyl)imidazole-4-carboxamide + L-glutamine = D-erythro-1-(imidazol-4-yl)glycerol 3-phosphate + 5-amino-1-(5-phospho-beta-D-ribosyl)imidazole-4-carboxamide + L-glutamate + H(+)</text>
        <dbReference type="Rhea" id="RHEA:24793"/>
        <dbReference type="ChEBI" id="CHEBI:15378"/>
        <dbReference type="ChEBI" id="CHEBI:29985"/>
        <dbReference type="ChEBI" id="CHEBI:58278"/>
        <dbReference type="ChEBI" id="CHEBI:58359"/>
        <dbReference type="ChEBI" id="CHEBI:58475"/>
        <dbReference type="ChEBI" id="CHEBI:58525"/>
        <dbReference type="EC" id="4.3.2.10"/>
    </reaction>
</comment>
<gene>
    <name evidence="10" type="primary">hisH</name>
    <name evidence="13" type="ORF">LV83_01363</name>
</gene>
<dbReference type="PIRSF" id="PIRSF000495">
    <property type="entry name" value="Amidotransf_hisH"/>
    <property type="match status" value="1"/>
</dbReference>
<feature type="domain" description="Glutamine amidotransferase" evidence="12">
    <location>
        <begin position="29"/>
        <end position="217"/>
    </location>
</feature>
<evidence type="ECO:0000313" key="13">
    <source>
        <dbReference type="EMBL" id="RAI92134.1"/>
    </source>
</evidence>
<evidence type="ECO:0000256" key="11">
    <source>
        <dbReference type="PIRSR" id="PIRSR000495-1"/>
    </source>
</evidence>
<dbReference type="NCBIfam" id="TIGR01855">
    <property type="entry name" value="IMP_synth_hisH"/>
    <property type="match status" value="1"/>
</dbReference>
<dbReference type="PANTHER" id="PTHR42701:SF1">
    <property type="entry name" value="IMIDAZOLE GLYCEROL PHOSPHATE SYNTHASE SUBUNIT HISH"/>
    <property type="match status" value="1"/>
</dbReference>
<dbReference type="SUPFAM" id="SSF52317">
    <property type="entry name" value="Class I glutamine amidotransferase-like"/>
    <property type="match status" value="1"/>
</dbReference>
<dbReference type="GO" id="GO:0000105">
    <property type="term" value="P:L-histidine biosynthetic process"/>
    <property type="evidence" value="ECO:0007669"/>
    <property type="project" value="UniProtKB-UniRule"/>
</dbReference>
<dbReference type="Proteomes" id="UP000249610">
    <property type="component" value="Unassembled WGS sequence"/>
</dbReference>
<keyword evidence="10" id="KW-0963">Cytoplasm</keyword>
<comment type="subcellular location">
    <subcellularLocation>
        <location evidence="10">Cytoplasm</location>
    </subcellularLocation>
</comment>
<dbReference type="Gene3D" id="3.40.50.880">
    <property type="match status" value="1"/>
</dbReference>
<dbReference type="AlphaFoldDB" id="A0A327PLH3"/>
<dbReference type="UniPathway" id="UPA00031">
    <property type="reaction ID" value="UER00010"/>
</dbReference>
<evidence type="ECO:0000256" key="9">
    <source>
        <dbReference type="ARBA" id="ARBA00049534"/>
    </source>
</evidence>
<name>A0A327PLH3_9BACT</name>
<dbReference type="GO" id="GO:0016829">
    <property type="term" value="F:lyase activity"/>
    <property type="evidence" value="ECO:0007669"/>
    <property type="project" value="UniProtKB-KW"/>
</dbReference>
<comment type="pathway">
    <text evidence="1 10">Amino-acid biosynthesis; L-histidine biosynthesis; L-histidine from 5-phospho-alpha-D-ribose 1-diphosphate: step 5/9.</text>
</comment>
<dbReference type="EC" id="4.3.2.10" evidence="10"/>
<dbReference type="GO" id="GO:0000107">
    <property type="term" value="F:imidazoleglycerol-phosphate synthase activity"/>
    <property type="evidence" value="ECO:0007669"/>
    <property type="project" value="UniProtKB-UniRule"/>
</dbReference>
<dbReference type="CDD" id="cd01748">
    <property type="entry name" value="GATase1_IGP_Synthase"/>
    <property type="match status" value="1"/>
</dbReference>
<dbReference type="PANTHER" id="PTHR42701">
    <property type="entry name" value="IMIDAZOLE GLYCEROL PHOSPHATE SYNTHASE SUBUNIT HISH"/>
    <property type="match status" value="1"/>
</dbReference>
<feature type="active site" description="Nucleophile" evidence="10 11">
    <location>
        <position position="98"/>
    </location>
</feature>
<evidence type="ECO:0000256" key="6">
    <source>
        <dbReference type="ARBA" id="ARBA00023102"/>
    </source>
</evidence>
<accession>A0A327PLH3</accession>
<evidence type="ECO:0000313" key="14">
    <source>
        <dbReference type="Proteomes" id="UP000249610"/>
    </source>
</evidence>
<keyword evidence="3 10" id="KW-0028">Amino-acid biosynthesis</keyword>
<evidence type="ECO:0000256" key="5">
    <source>
        <dbReference type="ARBA" id="ARBA00022962"/>
    </source>
</evidence>
<evidence type="ECO:0000256" key="10">
    <source>
        <dbReference type="HAMAP-Rule" id="MF_00278"/>
    </source>
</evidence>
<protein>
    <recommendedName>
        <fullName evidence="10">Imidazole glycerol phosphate synthase subunit HisH</fullName>
        <ecNumber evidence="10">4.3.2.10</ecNumber>
    </recommendedName>
    <alternativeName>
        <fullName evidence="10">IGP synthase glutaminase subunit</fullName>
        <ecNumber evidence="10">3.5.1.2</ecNumber>
    </alternativeName>
    <alternativeName>
        <fullName evidence="10">IGP synthase subunit HisH</fullName>
    </alternativeName>
    <alternativeName>
        <fullName evidence="10">ImGP synthase subunit HisH</fullName>
        <shortName evidence="10">IGPS subunit HisH</shortName>
    </alternativeName>
</protein>
<evidence type="ECO:0000256" key="3">
    <source>
        <dbReference type="ARBA" id="ARBA00022605"/>
    </source>
</evidence>
<dbReference type="InterPro" id="IPR029062">
    <property type="entry name" value="Class_I_gatase-like"/>
</dbReference>
<dbReference type="GO" id="GO:0004359">
    <property type="term" value="F:glutaminase activity"/>
    <property type="evidence" value="ECO:0007669"/>
    <property type="project" value="UniProtKB-EC"/>
</dbReference>
<feature type="active site" evidence="10 11">
    <location>
        <position position="201"/>
    </location>
</feature>
<sequence length="219" mass="24838">MTDVRCRVFASDIGHQTPDNNMKIAVIKYNSGNVQSVLYALERLGANAELTDDPEVIRAADKVIFPGQGEASTAMRYLKERKLDTLIKELKQPFLGVCLGLQLLCEHSEENDTECLGIFPVKVKRFVPENSQEFKVPHVGWNELENLVINPLLKDLPANPFVYYVHSFYAELSEFTIAQTHYIHDFSGILHRDNYYAIQAHPEKSGLVGEKLLENFLSL</sequence>
<dbReference type="InterPro" id="IPR010139">
    <property type="entry name" value="Imidazole-glycPsynth_HisH"/>
</dbReference>
<evidence type="ECO:0000259" key="12">
    <source>
        <dbReference type="Pfam" id="PF00117"/>
    </source>
</evidence>
<dbReference type="HAMAP" id="MF_00278">
    <property type="entry name" value="HisH"/>
    <property type="match status" value="1"/>
</dbReference>
<keyword evidence="7 10" id="KW-0456">Lyase</keyword>
<comment type="catalytic activity">
    <reaction evidence="9 10">
        <text>L-glutamine + H2O = L-glutamate + NH4(+)</text>
        <dbReference type="Rhea" id="RHEA:15889"/>
        <dbReference type="ChEBI" id="CHEBI:15377"/>
        <dbReference type="ChEBI" id="CHEBI:28938"/>
        <dbReference type="ChEBI" id="CHEBI:29985"/>
        <dbReference type="ChEBI" id="CHEBI:58359"/>
        <dbReference type="EC" id="3.5.1.2"/>
    </reaction>
</comment>
<organism evidence="13 14">
    <name type="scientific">Algoriphagus yeomjeoni</name>
    <dbReference type="NCBI Taxonomy" id="291403"/>
    <lineage>
        <taxon>Bacteria</taxon>
        <taxon>Pseudomonadati</taxon>
        <taxon>Bacteroidota</taxon>
        <taxon>Cytophagia</taxon>
        <taxon>Cytophagales</taxon>
        <taxon>Cyclobacteriaceae</taxon>
        <taxon>Algoriphagus</taxon>
    </lineage>
</organism>
<reference evidence="13 14" key="1">
    <citation type="submission" date="2018-06" db="EMBL/GenBank/DDBJ databases">
        <title>Genomic Encyclopedia of Archaeal and Bacterial Type Strains, Phase II (KMG-II): from individual species to whole genera.</title>
        <authorList>
            <person name="Goeker M."/>
        </authorList>
    </citation>
    <scope>NUCLEOTIDE SEQUENCE [LARGE SCALE GENOMIC DNA]</scope>
    <source>
        <strain evidence="13 14">DSM 23446</strain>
    </source>
</reference>
<comment type="function">
    <text evidence="10">IGPS catalyzes the conversion of PRFAR and glutamine to IGP, AICAR and glutamate. The HisH subunit catalyzes the hydrolysis of glutamine to glutamate and ammonia as part of the synthesis of IGP and AICAR. The resulting ammonia molecule is channeled to the active site of HisF.</text>
</comment>
<comment type="subunit">
    <text evidence="2 10">Heterodimer of HisH and HisF.</text>
</comment>
<keyword evidence="5 10" id="KW-0315">Glutamine amidotransferase</keyword>
<dbReference type="InterPro" id="IPR017926">
    <property type="entry name" value="GATASE"/>
</dbReference>
<keyword evidence="4 10" id="KW-0378">Hydrolase</keyword>
<dbReference type="GO" id="GO:0005737">
    <property type="term" value="C:cytoplasm"/>
    <property type="evidence" value="ECO:0007669"/>
    <property type="project" value="UniProtKB-SubCell"/>
</dbReference>
<evidence type="ECO:0000256" key="8">
    <source>
        <dbReference type="ARBA" id="ARBA00047838"/>
    </source>
</evidence>
<dbReference type="PROSITE" id="PS51273">
    <property type="entry name" value="GATASE_TYPE_1"/>
    <property type="match status" value="1"/>
</dbReference>
<keyword evidence="14" id="KW-1185">Reference proteome</keyword>